<comment type="caution">
    <text evidence="1">The sequence shown here is derived from an EMBL/GenBank/DDBJ whole genome shotgun (WGS) entry which is preliminary data.</text>
</comment>
<proteinExistence type="predicted"/>
<protein>
    <submittedName>
        <fullName evidence="1">Uncharacterized protein</fullName>
    </submittedName>
</protein>
<name>A0A9X2B2T5_9BACL</name>
<keyword evidence="2" id="KW-1185">Reference proteome</keyword>
<evidence type="ECO:0000313" key="2">
    <source>
        <dbReference type="Proteomes" id="UP001139347"/>
    </source>
</evidence>
<gene>
    <name evidence="1" type="ORF">MUG84_12910</name>
</gene>
<evidence type="ECO:0000313" key="1">
    <source>
        <dbReference type="EMBL" id="MCJ8012631.1"/>
    </source>
</evidence>
<dbReference type="AlphaFoldDB" id="A0A9X2B2T5"/>
<sequence>MLSISAGSLNIQLDRKGMVTGLTDTTTGNRYESAKQIISLLQVVVGGRMEMPAQADYETASGIVTFKFPQCGAAVEVLAEDKGLYATFEVLRIDGDVDAVIWGPYVTTVSGSIGESVGVVHNGTFAVGLQVLNMKTVGGWPIELERMEFVQQTYSHDGIPDPDSKLPSDNKFEYDVCAAWPTVGGSMLQAFARNRTKVARRPVWNLPDVEVAPLTGDDAQIVGTKIALFGCAVDQVLSTIEAIELGEGLPHPLIEGVWGKTSPAANQSYLITDFSEATMADAVQFTKMAGLSYVYHPDPFGQWGHFTLKPSSFPNGDEGLKACVELAEREGVHVGVHTLSNFTTLNDPYVTPVPDERLQMAGKAQLIAAIGIEENEIEVSDPAPFTANLFRRSAKIGSELIEYDAVTGSAPWKLIGVRRGVNGTVAAEHEAGAEIGRLWDHAYDVFFPNIELQDEYSRRIAELFSTTGLKQISFDGLEGLYATGHEAYGVNRFVKMCYDGWGDEVINDASIVVSNYSWHVFTRFNWGEPWGAATREGQLEWRLSNQRYFARNFIPPMLGWFLVRSASDRFEATAPDEIEWVLSKAAGFGSGFALVADTAVLRRNGNIETLLGAVREWEKARRAGAFTPEQRERLREPKGDWHLEPVDEDRWNLYPVHISKPLVCDPAELQPGQPGGADWTYFNKYADQSLKFVLRVNPSYGNEDALVKRPTLYTSGVYMTFDAEIKPNQYLVCEGGRTGLIYDQNWNLLQTVQASADAPVIRSGGQTVSFSCKFEGDPKPSVSVKIFAWGDPEKVEAKDEVVGATPV</sequence>
<organism evidence="1 2">
    <name type="scientific">Paenibacillus mangrovi</name>
    <dbReference type="NCBI Taxonomy" id="2931978"/>
    <lineage>
        <taxon>Bacteria</taxon>
        <taxon>Bacillati</taxon>
        <taxon>Bacillota</taxon>
        <taxon>Bacilli</taxon>
        <taxon>Bacillales</taxon>
        <taxon>Paenibacillaceae</taxon>
        <taxon>Paenibacillus</taxon>
    </lineage>
</organism>
<reference evidence="1" key="1">
    <citation type="submission" date="2022-04" db="EMBL/GenBank/DDBJ databases">
        <title>Paenibacillus mangrovi sp. nov., a novel endophytic bacterium isolated from bark of Kandelia candel.</title>
        <authorList>
            <person name="Tuo L."/>
        </authorList>
    </citation>
    <scope>NUCLEOTIDE SEQUENCE</scope>
    <source>
        <strain evidence="1">KQZ6P-2</strain>
    </source>
</reference>
<dbReference type="RefSeq" id="WP_244725417.1">
    <property type="nucleotide sequence ID" value="NZ_JALIRP010000004.1"/>
</dbReference>
<dbReference type="Proteomes" id="UP001139347">
    <property type="component" value="Unassembled WGS sequence"/>
</dbReference>
<dbReference type="EMBL" id="JALIRP010000004">
    <property type="protein sequence ID" value="MCJ8012631.1"/>
    <property type="molecule type" value="Genomic_DNA"/>
</dbReference>
<accession>A0A9X2B2T5</accession>